<dbReference type="GO" id="GO:0009247">
    <property type="term" value="P:glycolipid biosynthetic process"/>
    <property type="evidence" value="ECO:0007669"/>
    <property type="project" value="UniProtKB-ARBA"/>
</dbReference>
<evidence type="ECO:0000256" key="4">
    <source>
        <dbReference type="ARBA" id="ARBA00022679"/>
    </source>
</evidence>
<keyword evidence="6" id="KW-0012">Acyltransferase</keyword>
<proteinExistence type="predicted"/>
<dbReference type="Pfam" id="PF03279">
    <property type="entry name" value="Lip_A_acyltrans"/>
    <property type="match status" value="1"/>
</dbReference>
<keyword evidence="3" id="KW-0997">Cell inner membrane</keyword>
<evidence type="ECO:0008006" key="9">
    <source>
        <dbReference type="Google" id="ProtNLM"/>
    </source>
</evidence>
<comment type="subcellular location">
    <subcellularLocation>
        <location evidence="1">Cell inner membrane</location>
    </subcellularLocation>
</comment>
<gene>
    <name evidence="7" type="ORF">RC74_14035</name>
</gene>
<dbReference type="RefSeq" id="WP_039001198.1">
    <property type="nucleotide sequence ID" value="NZ_CP014327.1"/>
</dbReference>
<evidence type="ECO:0000256" key="5">
    <source>
        <dbReference type="ARBA" id="ARBA00023136"/>
    </source>
</evidence>
<evidence type="ECO:0000313" key="8">
    <source>
        <dbReference type="Proteomes" id="UP000070371"/>
    </source>
</evidence>
<keyword evidence="8" id="KW-1185">Reference proteome</keyword>
<reference evidence="7 8" key="1">
    <citation type="submission" date="2016-02" db="EMBL/GenBank/DDBJ databases">
        <title>Complete genome sequence of Halocynthiibacter arcticus PAMC 20958t from arctic marine sediment.</title>
        <authorList>
            <person name="Lee Y.M."/>
            <person name="Baek K."/>
            <person name="Lee H.K."/>
            <person name="Shin S.C."/>
        </authorList>
    </citation>
    <scope>NUCLEOTIDE SEQUENCE [LARGE SCALE GENOMIC DNA]</scope>
    <source>
        <strain evidence="7">PAMC 20958</strain>
    </source>
</reference>
<dbReference type="GO" id="GO:0016746">
    <property type="term" value="F:acyltransferase activity"/>
    <property type="evidence" value="ECO:0007669"/>
    <property type="project" value="UniProtKB-KW"/>
</dbReference>
<evidence type="ECO:0000256" key="1">
    <source>
        <dbReference type="ARBA" id="ARBA00004533"/>
    </source>
</evidence>
<accession>A0A126V1S4</accession>
<dbReference type="EMBL" id="CP014327">
    <property type="protein sequence ID" value="AML52240.1"/>
    <property type="molecule type" value="Genomic_DNA"/>
</dbReference>
<dbReference type="OrthoDB" id="7855614at2"/>
<organism evidence="7 8">
    <name type="scientific">Falsihalocynthiibacter arcticus</name>
    <dbReference type="NCBI Taxonomy" id="1579316"/>
    <lineage>
        <taxon>Bacteria</taxon>
        <taxon>Pseudomonadati</taxon>
        <taxon>Pseudomonadota</taxon>
        <taxon>Alphaproteobacteria</taxon>
        <taxon>Rhodobacterales</taxon>
        <taxon>Roseobacteraceae</taxon>
        <taxon>Falsihalocynthiibacter</taxon>
    </lineage>
</organism>
<dbReference type="InterPro" id="IPR004960">
    <property type="entry name" value="LipA_acyltrans"/>
</dbReference>
<evidence type="ECO:0000313" key="7">
    <source>
        <dbReference type="EMBL" id="AML52240.1"/>
    </source>
</evidence>
<keyword evidence="4" id="KW-0808">Transferase</keyword>
<dbReference type="KEGG" id="hat:RC74_14035"/>
<protein>
    <recommendedName>
        <fullName evidence="9">Lipid A biosynthesis acyltransferase</fullName>
    </recommendedName>
</protein>
<evidence type="ECO:0000256" key="6">
    <source>
        <dbReference type="ARBA" id="ARBA00023315"/>
    </source>
</evidence>
<evidence type="ECO:0000256" key="2">
    <source>
        <dbReference type="ARBA" id="ARBA00022475"/>
    </source>
</evidence>
<keyword evidence="5" id="KW-0472">Membrane</keyword>
<dbReference type="GO" id="GO:0005886">
    <property type="term" value="C:plasma membrane"/>
    <property type="evidence" value="ECO:0007669"/>
    <property type="project" value="UniProtKB-SubCell"/>
</dbReference>
<dbReference type="Proteomes" id="UP000070371">
    <property type="component" value="Chromosome"/>
</dbReference>
<dbReference type="AlphaFoldDB" id="A0A126V1S4"/>
<keyword evidence="2" id="KW-1003">Cell membrane</keyword>
<sequence length="313" mass="35002">MESSFTKFKDRIWFSVDRGTKRLATAPKPLQDVGYSIVRSVLWAAYYLPGSPLMETALGLSKVVSQGPPRLLYRGFVERFILALRRMERLRLGKTDEIDRLLVIPEEARLKASLQEGKGVLLVMPHCHGSVLMVRALAARFPTLMLVREPAKESRAITQRPYYTHIGCELFDVRRNGDALVARAVLKALRQGKIVVGVVDRIKTAPPVDAPVNKSGDTVRAIVFGEAAGVVGWPARFAAKCDAAILPVMVEQTPEHLTLHFGDVITPTDPLETTQNWIAALEPLLRRFPCDWGFVYDKHWARLLRKATKSSHS</sequence>
<evidence type="ECO:0000256" key="3">
    <source>
        <dbReference type="ARBA" id="ARBA00022519"/>
    </source>
</evidence>
<name>A0A126V1S4_9RHOB</name>